<feature type="transmembrane region" description="Helical" evidence="8">
    <location>
        <begin position="35"/>
        <end position="61"/>
    </location>
</feature>
<evidence type="ECO:0000256" key="6">
    <source>
        <dbReference type="ARBA" id="ARBA00022989"/>
    </source>
</evidence>
<feature type="transmembrane region" description="Helical" evidence="8">
    <location>
        <begin position="73"/>
        <end position="94"/>
    </location>
</feature>
<evidence type="ECO:0000256" key="7">
    <source>
        <dbReference type="ARBA" id="ARBA00023136"/>
    </source>
</evidence>
<dbReference type="KEGG" id="aez:C3E78_02540"/>
<dbReference type="AlphaFoldDB" id="A0A2S0WIX9"/>
<accession>A0A2S0WIX9</accession>
<evidence type="ECO:0000256" key="1">
    <source>
        <dbReference type="ARBA" id="ARBA00004651"/>
    </source>
</evidence>
<dbReference type="OrthoDB" id="3782574at2"/>
<evidence type="ECO:0000256" key="8">
    <source>
        <dbReference type="RuleBase" id="RU363041"/>
    </source>
</evidence>
<dbReference type="RefSeq" id="WP_108576836.1">
    <property type="nucleotide sequence ID" value="NZ_CP026952.1"/>
</dbReference>
<dbReference type="InterPro" id="IPR052017">
    <property type="entry name" value="TSUP"/>
</dbReference>
<name>A0A2S0WIX9_9ACTN</name>
<gene>
    <name evidence="9" type="ORF">C3E78_02540</name>
</gene>
<keyword evidence="3" id="KW-0813">Transport</keyword>
<evidence type="ECO:0000256" key="3">
    <source>
        <dbReference type="ARBA" id="ARBA00022448"/>
    </source>
</evidence>
<comment type="subcellular location">
    <subcellularLocation>
        <location evidence="1 8">Cell membrane</location>
        <topology evidence="1 8">Multi-pass membrane protein</topology>
    </subcellularLocation>
</comment>
<dbReference type="EMBL" id="CP026952">
    <property type="protein sequence ID" value="AWB91190.1"/>
    <property type="molecule type" value="Genomic_DNA"/>
</dbReference>
<evidence type="ECO:0000313" key="10">
    <source>
        <dbReference type="Proteomes" id="UP000244384"/>
    </source>
</evidence>
<dbReference type="Pfam" id="PF01925">
    <property type="entry name" value="TauE"/>
    <property type="match status" value="1"/>
</dbReference>
<feature type="transmembrane region" description="Helical" evidence="8">
    <location>
        <begin position="237"/>
        <end position="255"/>
    </location>
</feature>
<proteinExistence type="inferred from homology"/>
<dbReference type="PANTHER" id="PTHR30269:SF0">
    <property type="entry name" value="MEMBRANE TRANSPORTER PROTEIN YFCA-RELATED"/>
    <property type="match status" value="1"/>
</dbReference>
<evidence type="ECO:0000313" key="9">
    <source>
        <dbReference type="EMBL" id="AWB91190.1"/>
    </source>
</evidence>
<keyword evidence="6 8" id="KW-1133">Transmembrane helix</keyword>
<dbReference type="Proteomes" id="UP000244384">
    <property type="component" value="Chromosome"/>
</dbReference>
<evidence type="ECO:0000256" key="2">
    <source>
        <dbReference type="ARBA" id="ARBA00009142"/>
    </source>
</evidence>
<feature type="transmembrane region" description="Helical" evidence="8">
    <location>
        <begin position="185"/>
        <end position="205"/>
    </location>
</feature>
<protein>
    <recommendedName>
        <fullName evidence="8">Probable membrane transporter protein</fullName>
    </recommendedName>
</protein>
<evidence type="ECO:0000256" key="5">
    <source>
        <dbReference type="ARBA" id="ARBA00022692"/>
    </source>
</evidence>
<organism evidence="9 10">
    <name type="scientific">Aeromicrobium chenweiae</name>
    <dbReference type="NCBI Taxonomy" id="2079793"/>
    <lineage>
        <taxon>Bacteria</taxon>
        <taxon>Bacillati</taxon>
        <taxon>Actinomycetota</taxon>
        <taxon>Actinomycetes</taxon>
        <taxon>Propionibacteriales</taxon>
        <taxon>Nocardioidaceae</taxon>
        <taxon>Aeromicrobium</taxon>
    </lineage>
</organism>
<evidence type="ECO:0000256" key="4">
    <source>
        <dbReference type="ARBA" id="ARBA00022475"/>
    </source>
</evidence>
<reference evidence="10" key="1">
    <citation type="submission" date="2018-01" db="EMBL/GenBank/DDBJ databases">
        <authorList>
            <person name="Li J."/>
        </authorList>
    </citation>
    <scope>NUCLEOTIDE SEQUENCE [LARGE SCALE GENOMIC DNA]</scope>
    <source>
        <strain evidence="10">592</strain>
    </source>
</reference>
<keyword evidence="7 8" id="KW-0472">Membrane</keyword>
<keyword evidence="5 8" id="KW-0812">Transmembrane</keyword>
<dbReference type="PANTHER" id="PTHR30269">
    <property type="entry name" value="TRANSMEMBRANE PROTEIN YFCA"/>
    <property type="match status" value="1"/>
</dbReference>
<feature type="transmembrane region" description="Helical" evidence="8">
    <location>
        <begin position="146"/>
        <end position="173"/>
    </location>
</feature>
<feature type="transmembrane region" description="Helical" evidence="8">
    <location>
        <begin position="212"/>
        <end position="231"/>
    </location>
</feature>
<sequence length="256" mass="25983">MDGLDQLALLGGGLLAGIASSSVGAASLISFPILVAVGLAPVVANASNTIGLVPAGVGGAVGYRRELTEHPRLSGVVIATSACGAVLGATLLLVLDPGVFESIVPWLILFSSALVGTQPLISAWARRRAARRGLAPRDRQTMSPPVAMASTVLGVYGGYFGAGQGVILVAFYALGIDVGLQVINALKTLAIFASNVVATVVFVIWAEVSWSAVVLVGAGSLGGGYLGALIGRRLPPWLFRVLVVAMGLTVGLTMLL</sequence>
<feature type="transmembrane region" description="Helical" evidence="8">
    <location>
        <begin position="106"/>
        <end position="125"/>
    </location>
</feature>
<comment type="similarity">
    <text evidence="2 8">Belongs to the 4-toluene sulfonate uptake permease (TSUP) (TC 2.A.102) family.</text>
</comment>
<dbReference type="GO" id="GO:0005886">
    <property type="term" value="C:plasma membrane"/>
    <property type="evidence" value="ECO:0007669"/>
    <property type="project" value="UniProtKB-SubCell"/>
</dbReference>
<keyword evidence="4 8" id="KW-1003">Cell membrane</keyword>
<accession>A0A5F2EQC2</accession>
<dbReference type="InterPro" id="IPR002781">
    <property type="entry name" value="TM_pro_TauE-like"/>
</dbReference>
<keyword evidence="10" id="KW-1185">Reference proteome</keyword>